<sequence length="122" mass="14143">MTEVISSERAIWDAFNEDHRFEGLRSIRKLHTDPMNELRRDFKGFREGKNELTPNTVPVLRFKLLRMLQLQHAVTSACDVISTDFEPVRARILKDFDTQFEAAYMAQVNTWLELIESGSPSA</sequence>
<gene>
    <name evidence="1" type="ORF">JFT45_23540</name>
</gene>
<evidence type="ECO:0000313" key="1">
    <source>
        <dbReference type="EMBL" id="MBJ2259483.1"/>
    </source>
</evidence>
<name>A0A8I1KB78_9PSED</name>
<dbReference type="RefSeq" id="WP_108184852.1">
    <property type="nucleotide sequence ID" value="NZ_JAEKCZ010000030.1"/>
</dbReference>
<evidence type="ECO:0000313" key="2">
    <source>
        <dbReference type="Proteomes" id="UP000658390"/>
    </source>
</evidence>
<dbReference type="EMBL" id="JAEKCZ010000030">
    <property type="protein sequence ID" value="MBJ2259483.1"/>
    <property type="molecule type" value="Genomic_DNA"/>
</dbReference>
<dbReference type="Proteomes" id="UP000658390">
    <property type="component" value="Unassembled WGS sequence"/>
</dbReference>
<proteinExistence type="predicted"/>
<organism evidence="1 2">
    <name type="scientific">Pseudomonas psychrophila</name>
    <dbReference type="NCBI Taxonomy" id="122355"/>
    <lineage>
        <taxon>Bacteria</taxon>
        <taxon>Pseudomonadati</taxon>
        <taxon>Pseudomonadota</taxon>
        <taxon>Gammaproteobacteria</taxon>
        <taxon>Pseudomonadales</taxon>
        <taxon>Pseudomonadaceae</taxon>
        <taxon>Pseudomonas</taxon>
    </lineage>
</organism>
<dbReference type="AlphaFoldDB" id="A0A8I1KB78"/>
<reference evidence="1" key="1">
    <citation type="submission" date="2020-12" db="EMBL/GenBank/DDBJ databases">
        <title>Antibiotic resistance and phylogeny of Pseudomonas spp. isolated over three decades from chicken meat in the Norwegian food chain.</title>
        <authorList>
            <person name="Moen B."/>
        </authorList>
    </citation>
    <scope>NUCLEOTIDE SEQUENCE</scope>
    <source>
        <strain evidence="1">MF6762</strain>
    </source>
</reference>
<comment type="caution">
    <text evidence="1">The sequence shown here is derived from an EMBL/GenBank/DDBJ whole genome shotgun (WGS) entry which is preliminary data.</text>
</comment>
<accession>A0A8I1KB78</accession>
<protein>
    <submittedName>
        <fullName evidence="1">Uncharacterized protein</fullName>
    </submittedName>
</protein>